<dbReference type="AlphaFoldDB" id="A0A914LFU5"/>
<organism evidence="1 2">
    <name type="scientific">Meloidogyne incognita</name>
    <name type="common">Southern root-knot nematode worm</name>
    <name type="synonym">Oxyuris incognita</name>
    <dbReference type="NCBI Taxonomy" id="6306"/>
    <lineage>
        <taxon>Eukaryota</taxon>
        <taxon>Metazoa</taxon>
        <taxon>Ecdysozoa</taxon>
        <taxon>Nematoda</taxon>
        <taxon>Chromadorea</taxon>
        <taxon>Rhabditida</taxon>
        <taxon>Tylenchina</taxon>
        <taxon>Tylenchomorpha</taxon>
        <taxon>Tylenchoidea</taxon>
        <taxon>Meloidogynidae</taxon>
        <taxon>Meloidogyninae</taxon>
        <taxon>Meloidogyne</taxon>
        <taxon>Meloidogyne incognita group</taxon>
    </lineage>
</organism>
<evidence type="ECO:0000313" key="2">
    <source>
        <dbReference type="WBParaSite" id="Minc3s00470g12885"/>
    </source>
</evidence>
<proteinExistence type="predicted"/>
<protein>
    <submittedName>
        <fullName evidence="2">Ovule protein</fullName>
    </submittedName>
</protein>
<keyword evidence="1" id="KW-1185">Reference proteome</keyword>
<evidence type="ECO:0000313" key="1">
    <source>
        <dbReference type="Proteomes" id="UP000887563"/>
    </source>
</evidence>
<reference evidence="2" key="1">
    <citation type="submission" date="2022-11" db="UniProtKB">
        <authorList>
            <consortium name="WormBaseParasite"/>
        </authorList>
    </citation>
    <scope>IDENTIFICATION</scope>
</reference>
<dbReference type="WBParaSite" id="Minc3s00470g12885">
    <property type="protein sequence ID" value="Minc3s00470g12885"/>
    <property type="gene ID" value="Minc3s00470g12885"/>
</dbReference>
<dbReference type="Proteomes" id="UP000887563">
    <property type="component" value="Unplaced"/>
</dbReference>
<accession>A0A914LFU5</accession>
<sequence length="81" mass="9508">MNVSPKNCNFKIPRKEFNCHETLWKVYVTCFWTNSDQQMMNIKPGRAIAVFGFLCVLPSSTTRSEEETKLWIKMTKKCDNI</sequence>
<name>A0A914LFU5_MELIC</name>